<evidence type="ECO:0000256" key="2">
    <source>
        <dbReference type="ARBA" id="ARBA00023125"/>
    </source>
</evidence>
<keyword evidence="4" id="KW-1133">Transmembrane helix</keyword>
<dbReference type="SUPFAM" id="SSF46689">
    <property type="entry name" value="Homeodomain-like"/>
    <property type="match status" value="1"/>
</dbReference>
<feature type="domain" description="HTH araC/xylS-type" evidence="5">
    <location>
        <begin position="235"/>
        <end position="335"/>
    </location>
</feature>
<keyword evidence="1" id="KW-0805">Transcription regulation</keyword>
<dbReference type="RefSeq" id="WP_172972019.1">
    <property type="nucleotide sequence ID" value="NZ_BMFA01000003.1"/>
</dbReference>
<feature type="transmembrane region" description="Helical" evidence="4">
    <location>
        <begin position="59"/>
        <end position="77"/>
    </location>
</feature>
<feature type="transmembrane region" description="Helical" evidence="4">
    <location>
        <begin position="148"/>
        <end position="172"/>
    </location>
</feature>
<dbReference type="PROSITE" id="PS00041">
    <property type="entry name" value="HTH_ARAC_FAMILY_1"/>
    <property type="match status" value="1"/>
</dbReference>
<dbReference type="InterPro" id="IPR009057">
    <property type="entry name" value="Homeodomain-like_sf"/>
</dbReference>
<feature type="transmembrane region" description="Helical" evidence="4">
    <location>
        <begin position="89"/>
        <end position="105"/>
    </location>
</feature>
<gene>
    <name evidence="6" type="ORF">GCM10011316_11640</name>
</gene>
<dbReference type="SMART" id="SM00342">
    <property type="entry name" value="HTH_ARAC"/>
    <property type="match status" value="1"/>
</dbReference>
<keyword evidence="4" id="KW-0812">Transmembrane</keyword>
<evidence type="ECO:0000256" key="4">
    <source>
        <dbReference type="SAM" id="Phobius"/>
    </source>
</evidence>
<dbReference type="PANTHER" id="PTHR43280:SF29">
    <property type="entry name" value="ARAC-FAMILY TRANSCRIPTIONAL REGULATOR"/>
    <property type="match status" value="1"/>
</dbReference>
<dbReference type="PROSITE" id="PS01124">
    <property type="entry name" value="HTH_ARAC_FAMILY_2"/>
    <property type="match status" value="1"/>
</dbReference>
<organism evidence="6 7">
    <name type="scientific">Roseibium aquae</name>
    <dbReference type="NCBI Taxonomy" id="1323746"/>
    <lineage>
        <taxon>Bacteria</taxon>
        <taxon>Pseudomonadati</taxon>
        <taxon>Pseudomonadota</taxon>
        <taxon>Alphaproteobacteria</taxon>
        <taxon>Hyphomicrobiales</taxon>
        <taxon>Stappiaceae</taxon>
        <taxon>Roseibium</taxon>
    </lineage>
</organism>
<evidence type="ECO:0000313" key="6">
    <source>
        <dbReference type="EMBL" id="GGB41369.1"/>
    </source>
</evidence>
<evidence type="ECO:0000256" key="3">
    <source>
        <dbReference type="ARBA" id="ARBA00023163"/>
    </source>
</evidence>
<dbReference type="InterPro" id="IPR018060">
    <property type="entry name" value="HTH_AraC"/>
</dbReference>
<accession>A0A916TG89</accession>
<dbReference type="EMBL" id="BMFA01000003">
    <property type="protein sequence ID" value="GGB41369.1"/>
    <property type="molecule type" value="Genomic_DNA"/>
</dbReference>
<keyword evidence="7" id="KW-1185">Reference proteome</keyword>
<name>A0A916TG89_9HYPH</name>
<evidence type="ECO:0000256" key="1">
    <source>
        <dbReference type="ARBA" id="ARBA00023015"/>
    </source>
</evidence>
<dbReference type="Pfam" id="PF12833">
    <property type="entry name" value="HTH_18"/>
    <property type="match status" value="1"/>
</dbReference>
<dbReference type="GO" id="GO:0043565">
    <property type="term" value="F:sequence-specific DNA binding"/>
    <property type="evidence" value="ECO:0007669"/>
    <property type="project" value="InterPro"/>
</dbReference>
<dbReference type="Proteomes" id="UP000605148">
    <property type="component" value="Unassembled WGS sequence"/>
</dbReference>
<feature type="transmembrane region" description="Helical" evidence="4">
    <location>
        <begin position="30"/>
        <end position="47"/>
    </location>
</feature>
<comment type="caution">
    <text evidence="6">The sequence shown here is derived from an EMBL/GenBank/DDBJ whole genome shotgun (WGS) entry which is preliminary data.</text>
</comment>
<keyword evidence="3" id="KW-0804">Transcription</keyword>
<dbReference type="GO" id="GO:0003700">
    <property type="term" value="F:DNA-binding transcription factor activity"/>
    <property type="evidence" value="ECO:0007669"/>
    <property type="project" value="InterPro"/>
</dbReference>
<evidence type="ECO:0000313" key="7">
    <source>
        <dbReference type="Proteomes" id="UP000605148"/>
    </source>
</evidence>
<protein>
    <submittedName>
        <fullName evidence="6">AraC family transcriptional regulator</fullName>
    </submittedName>
</protein>
<keyword evidence="4" id="KW-0472">Membrane</keyword>
<feature type="transmembrane region" description="Helical" evidence="4">
    <location>
        <begin position="6"/>
        <end position="23"/>
    </location>
</feature>
<sequence>MIALPIPLFTAAVLLFLAMRAAFIGETPRMVLALVMLCAGQSVLIVLNQHYGIQVLAPLQPVTAGLIPVAAYLTFLITAQRPLHPWPDCLHLVPILAIALAAATMSSLLDWLLFLVFCGYAGLIWIRIKGPAADLPMIRIENSDKAVLLWRFVAFALIGSALGDLGIGYAVMAGHGDLKPVIVSAYSGLFLLVIGGLSMSETLNRPLADQDQTPEGGGKTAPKPVEPQVAAALLQRLDSYMRESQSYLNPDLTLRKLARQLGVPEKQLSAAVNEATGENLPRYVNRFRIDTACRLMAEGAPVTSAIYASGFNTKSNFNREFLRVKGQSPSAWLAAHGST</sequence>
<dbReference type="Gene3D" id="1.10.10.60">
    <property type="entry name" value="Homeodomain-like"/>
    <property type="match status" value="1"/>
</dbReference>
<reference evidence="6" key="1">
    <citation type="journal article" date="2014" name="Int. J. Syst. Evol. Microbiol.">
        <title>Complete genome sequence of Corynebacterium casei LMG S-19264T (=DSM 44701T), isolated from a smear-ripened cheese.</title>
        <authorList>
            <consortium name="US DOE Joint Genome Institute (JGI-PGF)"/>
            <person name="Walter F."/>
            <person name="Albersmeier A."/>
            <person name="Kalinowski J."/>
            <person name="Ruckert C."/>
        </authorList>
    </citation>
    <scope>NUCLEOTIDE SEQUENCE</scope>
    <source>
        <strain evidence="6">CGMCC 1.12426</strain>
    </source>
</reference>
<proteinExistence type="predicted"/>
<dbReference type="InterPro" id="IPR018062">
    <property type="entry name" value="HTH_AraC-typ_CS"/>
</dbReference>
<reference evidence="6" key="2">
    <citation type="submission" date="2020-09" db="EMBL/GenBank/DDBJ databases">
        <authorList>
            <person name="Sun Q."/>
            <person name="Zhou Y."/>
        </authorList>
    </citation>
    <scope>NUCLEOTIDE SEQUENCE</scope>
    <source>
        <strain evidence="6">CGMCC 1.12426</strain>
    </source>
</reference>
<evidence type="ECO:0000259" key="5">
    <source>
        <dbReference type="PROSITE" id="PS01124"/>
    </source>
</evidence>
<dbReference type="PANTHER" id="PTHR43280">
    <property type="entry name" value="ARAC-FAMILY TRANSCRIPTIONAL REGULATOR"/>
    <property type="match status" value="1"/>
</dbReference>
<dbReference type="AlphaFoldDB" id="A0A916TG89"/>
<feature type="transmembrane region" description="Helical" evidence="4">
    <location>
        <begin position="178"/>
        <end position="197"/>
    </location>
</feature>
<keyword evidence="2" id="KW-0238">DNA-binding</keyword>